<evidence type="ECO:0000256" key="1">
    <source>
        <dbReference type="ARBA" id="ARBA00001974"/>
    </source>
</evidence>
<keyword evidence="4" id="KW-0274">FAD</keyword>
<dbReference type="Pfam" id="PF00743">
    <property type="entry name" value="FMO-like"/>
    <property type="match status" value="1"/>
</dbReference>
<organism evidence="8 9">
    <name type="scientific">Rhodococcus tukisamuensis</name>
    <dbReference type="NCBI Taxonomy" id="168276"/>
    <lineage>
        <taxon>Bacteria</taxon>
        <taxon>Bacillati</taxon>
        <taxon>Actinomycetota</taxon>
        <taxon>Actinomycetes</taxon>
        <taxon>Mycobacteriales</taxon>
        <taxon>Nocardiaceae</taxon>
        <taxon>Rhodococcus</taxon>
    </lineage>
</organism>
<gene>
    <name evidence="8" type="ORF">SAMN05444580_106110</name>
</gene>
<dbReference type="PANTHER" id="PTHR43872:SF1">
    <property type="entry name" value="MONOOXYGENASE, PUTATIVE (AFU_ORTHOLOGUE AFUA_8G02570)-RELATED"/>
    <property type="match status" value="1"/>
</dbReference>
<evidence type="ECO:0000256" key="2">
    <source>
        <dbReference type="ARBA" id="ARBA00010139"/>
    </source>
</evidence>
<dbReference type="FunFam" id="3.50.50.60:FF:000228">
    <property type="entry name" value="FAD-containing monooxygenase EthA"/>
    <property type="match status" value="1"/>
</dbReference>
<keyword evidence="9" id="KW-1185">Reference proteome</keyword>
<protein>
    <submittedName>
        <fullName evidence="8">Predicted flavoprotein CzcO associated with the cation diffusion facilitator CzcD</fullName>
    </submittedName>
</protein>
<name>A0A1G6X773_9NOCA</name>
<keyword evidence="6" id="KW-0560">Oxidoreductase</keyword>
<dbReference type="InterPro" id="IPR036188">
    <property type="entry name" value="FAD/NAD-bd_sf"/>
</dbReference>
<dbReference type="AlphaFoldDB" id="A0A1G6X773"/>
<evidence type="ECO:0000256" key="4">
    <source>
        <dbReference type="ARBA" id="ARBA00022827"/>
    </source>
</evidence>
<evidence type="ECO:0000256" key="6">
    <source>
        <dbReference type="ARBA" id="ARBA00023002"/>
    </source>
</evidence>
<keyword evidence="3" id="KW-0285">Flavoprotein</keyword>
<evidence type="ECO:0000256" key="7">
    <source>
        <dbReference type="ARBA" id="ARBA00023033"/>
    </source>
</evidence>
<dbReference type="InterPro" id="IPR051820">
    <property type="entry name" value="FAD-binding_MO"/>
</dbReference>
<dbReference type="STRING" id="168276.SAMN05444580_106110"/>
<dbReference type="Proteomes" id="UP000199417">
    <property type="component" value="Unassembled WGS sequence"/>
</dbReference>
<evidence type="ECO:0000256" key="3">
    <source>
        <dbReference type="ARBA" id="ARBA00022630"/>
    </source>
</evidence>
<dbReference type="PANTHER" id="PTHR43872">
    <property type="entry name" value="MONOOXYGENASE, PUTATIVE (AFU_ORTHOLOGUE AFUA_8G02570)-RELATED"/>
    <property type="match status" value="1"/>
</dbReference>
<evidence type="ECO:0000256" key="5">
    <source>
        <dbReference type="ARBA" id="ARBA00022857"/>
    </source>
</evidence>
<keyword evidence="7" id="KW-0503">Monooxygenase</keyword>
<dbReference type="Gene3D" id="3.50.50.60">
    <property type="entry name" value="FAD/NAD(P)-binding domain"/>
    <property type="match status" value="3"/>
</dbReference>
<dbReference type="PRINTS" id="PR00411">
    <property type="entry name" value="PNDRDTASEI"/>
</dbReference>
<proteinExistence type="inferred from homology"/>
<comment type="cofactor">
    <cofactor evidence="1">
        <name>FAD</name>
        <dbReference type="ChEBI" id="CHEBI:57692"/>
    </cofactor>
</comment>
<dbReference type="EMBL" id="FNAB01000006">
    <property type="protein sequence ID" value="SDD74011.1"/>
    <property type="molecule type" value="Genomic_DNA"/>
</dbReference>
<dbReference type="SUPFAM" id="SSF51905">
    <property type="entry name" value="FAD/NAD(P)-binding domain"/>
    <property type="match status" value="2"/>
</dbReference>
<comment type="similarity">
    <text evidence="2">Belongs to the FAD-binding monooxygenase family.</text>
</comment>
<dbReference type="Pfam" id="PF13450">
    <property type="entry name" value="NAD_binding_8"/>
    <property type="match status" value="1"/>
</dbReference>
<keyword evidence="5" id="KW-0521">NADP</keyword>
<evidence type="ECO:0000313" key="9">
    <source>
        <dbReference type="Proteomes" id="UP000199417"/>
    </source>
</evidence>
<dbReference type="GO" id="GO:0050661">
    <property type="term" value="F:NADP binding"/>
    <property type="evidence" value="ECO:0007669"/>
    <property type="project" value="InterPro"/>
</dbReference>
<evidence type="ECO:0000313" key="8">
    <source>
        <dbReference type="EMBL" id="SDD74011.1"/>
    </source>
</evidence>
<sequence>MRTEPTADHVDVLIIGAGLSGIGAAHHLQENFPDKTYTILESRESIGGTWDLFRYPGIRSDSDMYTLGYRFRPWTGGKAIADGPSILQYIRDTAADAGIDRNIRFRHQVTRITWSSADSRWTIDARRSDTGERVTLTAGFVMTCSGYYRYDEGYTPYFAGVDQFAGRVVHPQHWPEDLDCAGKRVVVIGSGATAVTLGPALAELGARVTILQRSPTYIVAAPAKDAMASALRRVLPTRAAYAVARAKNITRSVAVYELCQRFPRAARALIRRAQVGRVGEGFDIDTHLAPRYDPWDQRLCLVPDGDLFRALRRGDVEIETDHIVTFTEFGLTLRSGKRLPADIVVTATGLNLIAFGGIEIVVDGDTVSLPETMAYKGMMLSGVPNFAFVVGYTNASWTLKADLVCEYVVRLLGHMDAGGYASCVPRRDPAVGEEPFLDFAAGYVLRTVDSFPKQGDAPPWRLRMNFFRDLVTLRHGSVADSMSFASAGDPAGESVGRIP</sequence>
<accession>A0A1G6X773</accession>
<dbReference type="GO" id="GO:0050660">
    <property type="term" value="F:flavin adenine dinucleotide binding"/>
    <property type="evidence" value="ECO:0007669"/>
    <property type="project" value="InterPro"/>
</dbReference>
<dbReference type="InterPro" id="IPR020946">
    <property type="entry name" value="Flavin_mOase-like"/>
</dbReference>
<dbReference type="GO" id="GO:0004499">
    <property type="term" value="F:N,N-dimethylaniline monooxygenase activity"/>
    <property type="evidence" value="ECO:0007669"/>
    <property type="project" value="InterPro"/>
</dbReference>
<dbReference type="RefSeq" id="WP_072845869.1">
    <property type="nucleotide sequence ID" value="NZ_FNAB01000006.1"/>
</dbReference>
<reference evidence="8 9" key="1">
    <citation type="submission" date="2016-10" db="EMBL/GenBank/DDBJ databases">
        <authorList>
            <person name="de Groot N.N."/>
        </authorList>
    </citation>
    <scope>NUCLEOTIDE SEQUENCE [LARGE SCALE GENOMIC DNA]</scope>
    <source>
        <strain evidence="8 9">JCM 11308</strain>
    </source>
</reference>